<organism evidence="2 3">
    <name type="scientific">Desulfovibrio fairfieldensis</name>
    <dbReference type="NCBI Taxonomy" id="44742"/>
    <lineage>
        <taxon>Bacteria</taxon>
        <taxon>Pseudomonadati</taxon>
        <taxon>Thermodesulfobacteriota</taxon>
        <taxon>Desulfovibrionia</taxon>
        <taxon>Desulfovibrionales</taxon>
        <taxon>Desulfovibrionaceae</taxon>
        <taxon>Desulfovibrio</taxon>
    </lineage>
</organism>
<evidence type="ECO:0000256" key="1">
    <source>
        <dbReference type="SAM" id="MobiDB-lite"/>
    </source>
</evidence>
<feature type="region of interest" description="Disordered" evidence="1">
    <location>
        <begin position="46"/>
        <end position="66"/>
    </location>
</feature>
<dbReference type="EMBL" id="CP014229">
    <property type="protein sequence ID" value="AMD91350.1"/>
    <property type="molecule type" value="Genomic_DNA"/>
</dbReference>
<evidence type="ECO:0000313" key="3">
    <source>
        <dbReference type="Proteomes" id="UP000069241"/>
    </source>
</evidence>
<protein>
    <submittedName>
        <fullName evidence="2">Uncharacterized protein</fullName>
    </submittedName>
</protein>
<evidence type="ECO:0000313" key="2">
    <source>
        <dbReference type="EMBL" id="AMD91350.1"/>
    </source>
</evidence>
<accession>A0A0X8JM93</accession>
<sequence>MRAGKENGAFCAETDRKAAQRAVPVGEPGKPYGHREQSVLKYMSGKKRQVTQPAHNRLVLTDHHGR</sequence>
<keyword evidence="3" id="KW-1185">Reference proteome</keyword>
<dbReference type="Proteomes" id="UP000069241">
    <property type="component" value="Chromosome"/>
</dbReference>
<dbReference type="AlphaFoldDB" id="A0A0X8JM93"/>
<dbReference type="KEGG" id="dfi:AXF13_15105"/>
<name>A0A0X8JM93_9BACT</name>
<proteinExistence type="predicted"/>
<gene>
    <name evidence="2" type="ORF">AXF13_15105</name>
</gene>
<reference evidence="3" key="1">
    <citation type="submission" date="2016-02" db="EMBL/GenBank/DDBJ databases">
        <authorList>
            <person name="Holder M.E."/>
            <person name="Ajami N.J."/>
            <person name="Petrosino J.F."/>
        </authorList>
    </citation>
    <scope>NUCLEOTIDE SEQUENCE [LARGE SCALE GENOMIC DNA]</scope>
    <source>
        <strain evidence="3">CCUG 45958</strain>
    </source>
</reference>